<name>A0A318T495_9RHOB</name>
<protein>
    <submittedName>
        <fullName evidence="2">CubicO group peptidase (Beta-lactamase class C family)</fullName>
    </submittedName>
</protein>
<feature type="domain" description="Beta-lactamase-related" evidence="1">
    <location>
        <begin position="19"/>
        <end position="378"/>
    </location>
</feature>
<dbReference type="InterPro" id="IPR001466">
    <property type="entry name" value="Beta-lactam-related"/>
</dbReference>
<gene>
    <name evidence="2" type="ORF">DFP88_10616</name>
</gene>
<dbReference type="EMBL" id="QJTE01000006">
    <property type="protein sequence ID" value="PYE81338.1"/>
    <property type="molecule type" value="Genomic_DNA"/>
</dbReference>
<dbReference type="PANTHER" id="PTHR43319:SF3">
    <property type="entry name" value="BETA-LACTAMASE-RELATED DOMAIN-CONTAINING PROTEIN"/>
    <property type="match status" value="1"/>
</dbReference>
<evidence type="ECO:0000259" key="1">
    <source>
        <dbReference type="Pfam" id="PF00144"/>
    </source>
</evidence>
<dbReference type="Proteomes" id="UP000248311">
    <property type="component" value="Unassembled WGS sequence"/>
</dbReference>
<organism evidence="2 3">
    <name type="scientific">Pseudoroseicyclus aestuarii</name>
    <dbReference type="NCBI Taxonomy" id="1795041"/>
    <lineage>
        <taxon>Bacteria</taxon>
        <taxon>Pseudomonadati</taxon>
        <taxon>Pseudomonadota</taxon>
        <taxon>Alphaproteobacteria</taxon>
        <taxon>Rhodobacterales</taxon>
        <taxon>Paracoccaceae</taxon>
        <taxon>Pseudoroseicyclus</taxon>
    </lineage>
</organism>
<sequence>MTEIAGTSAAGFGAVEEAFRAAFEGLPQMGAALSVWRDGVPVVDLWRGVADARTGAGWERNTAAVVFSCTKGLMSILIAQAVEAGRMTYDTPVAALWPEFAQAGKGDVTVGDALAHRAGLSAPRDWLSEDDIVDWGRMTARLAAQEPLWSPGQGYAYHAITHGWLAGEILRRATGLMPREAVVQGLSGPMEADVWLGLPEALEPRVAHSRTAPSIVQIWAQEAGRDSPEDPHWPYRAMTLGAALPPELVTEQGGFNAPRLHQAQIPGAGGIATARGLASVWSGTVAGAGRLLSAPVVAEATRERSGGAPVFDAPGPYARWGAGFQLDSEARRYLGPASFGHDGAGGQVAFADPDAGIGFAFVTNWMMATEDTRATRIIDALRDAV</sequence>
<dbReference type="InterPro" id="IPR052907">
    <property type="entry name" value="Beta-lactamase/esterase"/>
</dbReference>
<evidence type="ECO:0000313" key="2">
    <source>
        <dbReference type="EMBL" id="PYE81338.1"/>
    </source>
</evidence>
<evidence type="ECO:0000313" key="3">
    <source>
        <dbReference type="Proteomes" id="UP000248311"/>
    </source>
</evidence>
<dbReference type="OrthoDB" id="5705574at2"/>
<dbReference type="PANTHER" id="PTHR43319">
    <property type="entry name" value="BETA-LACTAMASE-RELATED"/>
    <property type="match status" value="1"/>
</dbReference>
<dbReference type="Pfam" id="PF00144">
    <property type="entry name" value="Beta-lactamase"/>
    <property type="match status" value="1"/>
</dbReference>
<keyword evidence="3" id="KW-1185">Reference proteome</keyword>
<dbReference type="SUPFAM" id="SSF56601">
    <property type="entry name" value="beta-lactamase/transpeptidase-like"/>
    <property type="match status" value="1"/>
</dbReference>
<proteinExistence type="predicted"/>
<reference evidence="2 3" key="1">
    <citation type="submission" date="2018-06" db="EMBL/GenBank/DDBJ databases">
        <title>Genomic Encyclopedia of Type Strains, Phase III (KMG-III): the genomes of soil and plant-associated and newly described type strains.</title>
        <authorList>
            <person name="Whitman W."/>
        </authorList>
    </citation>
    <scope>NUCLEOTIDE SEQUENCE [LARGE SCALE GENOMIC DNA]</scope>
    <source>
        <strain evidence="2 3">CECT 9025</strain>
    </source>
</reference>
<dbReference type="Gene3D" id="3.40.710.10">
    <property type="entry name" value="DD-peptidase/beta-lactamase superfamily"/>
    <property type="match status" value="1"/>
</dbReference>
<dbReference type="AlphaFoldDB" id="A0A318T495"/>
<comment type="caution">
    <text evidence="2">The sequence shown here is derived from an EMBL/GenBank/DDBJ whole genome shotgun (WGS) entry which is preliminary data.</text>
</comment>
<dbReference type="RefSeq" id="WP_110815356.1">
    <property type="nucleotide sequence ID" value="NZ_QJTE01000006.1"/>
</dbReference>
<accession>A0A318T495</accession>
<dbReference type="InterPro" id="IPR012338">
    <property type="entry name" value="Beta-lactam/transpept-like"/>
</dbReference>